<dbReference type="PANTHER" id="PTHR33116">
    <property type="entry name" value="REVERSE TRANSCRIPTASE ZINC-BINDING DOMAIN-CONTAINING PROTEIN-RELATED-RELATED"/>
    <property type="match status" value="1"/>
</dbReference>
<sequence length="248" mass="28551">MAHSLIKCDLGNGERASFWYDAWCHLGPLINLTGNDGPVRFGISSQLSVADACEGNIWHLPSPRSDQERELHSFLDMFFSIRPDAGIDCYKERSNIKEWSSLIWFKGATPKHAFIMWVAYLHRLPTRDRLHAWGISTPTSCCICSASEESHVHLFLRYPFSKQVWSRVQSHLRLRPLAFHTWPSLLAWTKIKSDLAPPIIRKLACQAVVYHLWKLRNTILHNQVLFSPTAAYQEIVTEIRNTIDARKS</sequence>
<name>A0ABM1QEZ1_CAMSA</name>
<reference evidence="3" key="2">
    <citation type="submission" date="2025-08" db="UniProtKB">
        <authorList>
            <consortium name="RefSeq"/>
        </authorList>
    </citation>
    <scope>IDENTIFICATION</scope>
    <source>
        <tissue evidence="3">Leaf</tissue>
    </source>
</reference>
<evidence type="ECO:0000259" key="1">
    <source>
        <dbReference type="Pfam" id="PF13966"/>
    </source>
</evidence>
<protein>
    <submittedName>
        <fullName evidence="3">Uncharacterized protein LOC109126312</fullName>
    </submittedName>
</protein>
<gene>
    <name evidence="3" type="primary">LOC109126312</name>
</gene>
<feature type="domain" description="Reverse transcriptase zinc-binding" evidence="1">
    <location>
        <begin position="91"/>
        <end position="165"/>
    </location>
</feature>
<dbReference type="Proteomes" id="UP000694864">
    <property type="component" value="Chromosome 2"/>
</dbReference>
<evidence type="ECO:0000313" key="2">
    <source>
        <dbReference type="Proteomes" id="UP000694864"/>
    </source>
</evidence>
<accession>A0ABM1QEZ1</accession>
<reference evidence="2" key="1">
    <citation type="journal article" date="2014" name="Nat. Commun.">
        <title>The emerging biofuel crop Camelina sativa retains a highly undifferentiated hexaploid genome structure.</title>
        <authorList>
            <person name="Kagale S."/>
            <person name="Koh C."/>
            <person name="Nixon J."/>
            <person name="Bollina V."/>
            <person name="Clarke W.E."/>
            <person name="Tuteja R."/>
            <person name="Spillane C."/>
            <person name="Robinson S.J."/>
            <person name="Links M.G."/>
            <person name="Clarke C."/>
            <person name="Higgins E.E."/>
            <person name="Huebert T."/>
            <person name="Sharpe A.G."/>
            <person name="Parkin I.A."/>
        </authorList>
    </citation>
    <scope>NUCLEOTIDE SEQUENCE [LARGE SCALE GENOMIC DNA]</scope>
    <source>
        <strain evidence="2">cv. DH55</strain>
    </source>
</reference>
<evidence type="ECO:0000313" key="3">
    <source>
        <dbReference type="RefSeq" id="XP_019085329.1"/>
    </source>
</evidence>
<dbReference type="Pfam" id="PF13966">
    <property type="entry name" value="zf-RVT"/>
    <property type="match status" value="1"/>
</dbReference>
<proteinExistence type="predicted"/>
<dbReference type="RefSeq" id="XP_019085329.1">
    <property type="nucleotide sequence ID" value="XM_019229784.1"/>
</dbReference>
<dbReference type="GeneID" id="109126312"/>
<dbReference type="PANTHER" id="PTHR33116:SF84">
    <property type="entry name" value="RNA-DIRECTED DNA POLYMERASE"/>
    <property type="match status" value="1"/>
</dbReference>
<dbReference type="InterPro" id="IPR026960">
    <property type="entry name" value="RVT-Znf"/>
</dbReference>
<organism evidence="2 3">
    <name type="scientific">Camelina sativa</name>
    <name type="common">False flax</name>
    <name type="synonym">Myagrum sativum</name>
    <dbReference type="NCBI Taxonomy" id="90675"/>
    <lineage>
        <taxon>Eukaryota</taxon>
        <taxon>Viridiplantae</taxon>
        <taxon>Streptophyta</taxon>
        <taxon>Embryophyta</taxon>
        <taxon>Tracheophyta</taxon>
        <taxon>Spermatophyta</taxon>
        <taxon>Magnoliopsida</taxon>
        <taxon>eudicotyledons</taxon>
        <taxon>Gunneridae</taxon>
        <taxon>Pentapetalae</taxon>
        <taxon>rosids</taxon>
        <taxon>malvids</taxon>
        <taxon>Brassicales</taxon>
        <taxon>Brassicaceae</taxon>
        <taxon>Camelineae</taxon>
        <taxon>Camelina</taxon>
    </lineage>
</organism>
<keyword evidence="2" id="KW-1185">Reference proteome</keyword>